<feature type="transmembrane region" description="Helical" evidence="7">
    <location>
        <begin position="179"/>
        <end position="197"/>
    </location>
</feature>
<evidence type="ECO:0000256" key="1">
    <source>
        <dbReference type="ARBA" id="ARBA00004141"/>
    </source>
</evidence>
<feature type="transmembrane region" description="Helical" evidence="7">
    <location>
        <begin position="78"/>
        <end position="98"/>
    </location>
</feature>
<evidence type="ECO:0000256" key="6">
    <source>
        <dbReference type="ARBA" id="ARBA00023136"/>
    </source>
</evidence>
<dbReference type="STRING" id="670386.D3BU12"/>
<dbReference type="InterPro" id="IPR036259">
    <property type="entry name" value="MFS_trans_sf"/>
</dbReference>
<organism evidence="8 9">
    <name type="scientific">Heterostelium pallidum (strain ATCC 26659 / Pp 5 / PN500)</name>
    <name type="common">Cellular slime mold</name>
    <name type="synonym">Polysphondylium pallidum</name>
    <dbReference type="NCBI Taxonomy" id="670386"/>
    <lineage>
        <taxon>Eukaryota</taxon>
        <taxon>Amoebozoa</taxon>
        <taxon>Evosea</taxon>
        <taxon>Eumycetozoa</taxon>
        <taxon>Dictyostelia</taxon>
        <taxon>Acytosteliales</taxon>
        <taxon>Acytosteliaceae</taxon>
        <taxon>Heterostelium</taxon>
    </lineage>
</organism>
<dbReference type="EMBL" id="ADBJ01000056">
    <property type="protein sequence ID" value="EFA75198.1"/>
    <property type="molecule type" value="Genomic_DNA"/>
</dbReference>
<dbReference type="GeneID" id="31366740"/>
<feature type="transmembrane region" description="Helical" evidence="7">
    <location>
        <begin position="25"/>
        <end position="45"/>
    </location>
</feature>
<accession>D3BU12</accession>
<dbReference type="GO" id="GO:0016020">
    <property type="term" value="C:membrane"/>
    <property type="evidence" value="ECO:0007669"/>
    <property type="project" value="UniProtKB-SubCell"/>
</dbReference>
<dbReference type="Proteomes" id="UP000001396">
    <property type="component" value="Unassembled WGS sequence"/>
</dbReference>
<feature type="transmembrane region" description="Helical" evidence="7">
    <location>
        <begin position="260"/>
        <end position="279"/>
    </location>
</feature>
<feature type="transmembrane region" description="Helical" evidence="7">
    <location>
        <begin position="332"/>
        <end position="360"/>
    </location>
</feature>
<dbReference type="OMA" id="CNILQQV"/>
<keyword evidence="4 7" id="KW-0812">Transmembrane</keyword>
<gene>
    <name evidence="8" type="ORF">PPL_11272</name>
</gene>
<evidence type="ECO:0000256" key="3">
    <source>
        <dbReference type="ARBA" id="ARBA00022448"/>
    </source>
</evidence>
<dbReference type="SUPFAM" id="SSF103473">
    <property type="entry name" value="MFS general substrate transporter"/>
    <property type="match status" value="2"/>
</dbReference>
<keyword evidence="5 7" id="KW-1133">Transmembrane helix</keyword>
<evidence type="ECO:0000256" key="7">
    <source>
        <dbReference type="SAM" id="Phobius"/>
    </source>
</evidence>
<comment type="similarity">
    <text evidence="2">Belongs to the SLC43A transporter (TC 2.A.1.44) family.</text>
</comment>
<keyword evidence="9" id="KW-1185">Reference proteome</keyword>
<name>D3BU12_HETP5</name>
<evidence type="ECO:0000313" key="9">
    <source>
        <dbReference type="Proteomes" id="UP000001396"/>
    </source>
</evidence>
<keyword evidence="3" id="KW-0813">Transport</keyword>
<reference evidence="8 9" key="1">
    <citation type="journal article" date="2011" name="Genome Res.">
        <title>Phylogeny-wide analysis of social amoeba genomes highlights ancient origins for complex intercellular communication.</title>
        <authorList>
            <person name="Heidel A.J."/>
            <person name="Lawal H.M."/>
            <person name="Felder M."/>
            <person name="Schilde C."/>
            <person name="Helps N.R."/>
            <person name="Tunggal B."/>
            <person name="Rivero F."/>
            <person name="John U."/>
            <person name="Schleicher M."/>
            <person name="Eichinger L."/>
            <person name="Platzer M."/>
            <person name="Noegel A.A."/>
            <person name="Schaap P."/>
            <person name="Gloeckner G."/>
        </authorList>
    </citation>
    <scope>NUCLEOTIDE SEQUENCE [LARGE SCALE GENOMIC DNA]</scope>
    <source>
        <strain evidence="9">ATCC 26659 / Pp 5 / PN500</strain>
    </source>
</reference>
<evidence type="ECO:0000313" key="8">
    <source>
        <dbReference type="EMBL" id="EFA75198.1"/>
    </source>
</evidence>
<feature type="transmembrane region" description="Helical" evidence="7">
    <location>
        <begin position="153"/>
        <end position="173"/>
    </location>
</feature>
<dbReference type="Gene3D" id="1.20.1250.20">
    <property type="entry name" value="MFS general substrate transporter like domains"/>
    <property type="match status" value="2"/>
</dbReference>
<feature type="transmembrane region" description="Helical" evidence="7">
    <location>
        <begin position="509"/>
        <end position="529"/>
    </location>
</feature>
<comment type="subcellular location">
    <subcellularLocation>
        <location evidence="1">Membrane</location>
        <topology evidence="1">Multi-pass membrane protein</topology>
    </subcellularLocation>
</comment>
<evidence type="ECO:0000256" key="5">
    <source>
        <dbReference type="ARBA" id="ARBA00022989"/>
    </source>
</evidence>
<dbReference type="PANTHER" id="PTHR20772">
    <property type="entry name" value="PROTEIN FMP42"/>
    <property type="match status" value="1"/>
</dbReference>
<feature type="transmembrane region" description="Helical" evidence="7">
    <location>
        <begin position="110"/>
        <end position="132"/>
    </location>
</feature>
<dbReference type="RefSeq" id="XP_020427332.1">
    <property type="nucleotide sequence ID" value="XM_020582029.1"/>
</dbReference>
<dbReference type="InParanoid" id="D3BU12"/>
<feature type="transmembrane region" description="Helical" evidence="7">
    <location>
        <begin position="428"/>
        <end position="448"/>
    </location>
</feature>
<comment type="caution">
    <text evidence="8">The sequence shown here is derived from an EMBL/GenBank/DDBJ whole genome shotgun (WGS) entry which is preliminary data.</text>
</comment>
<dbReference type="InterPro" id="IPR052599">
    <property type="entry name" value="SLC43A_AATransporter"/>
</dbReference>
<feature type="transmembrane region" description="Helical" evidence="7">
    <location>
        <begin position="454"/>
        <end position="474"/>
    </location>
</feature>
<feature type="transmembrane region" description="Helical" evidence="7">
    <location>
        <begin position="299"/>
        <end position="320"/>
    </location>
</feature>
<feature type="transmembrane region" description="Helical" evidence="7">
    <location>
        <begin position="380"/>
        <end position="398"/>
    </location>
</feature>
<keyword evidence="6 7" id="KW-0472">Membrane</keyword>
<sequence length="602" mass="67272">MSFLSRWYQSKKNYDISMYAGRRRYLLVVLAEIQIVVVCGIVFGWSSLQEVLINQNYFNNLCPTDHPKCNQQSLRLNLVYTFGAFTATGSAFFSGALFDRYGPVVTNLTSLVIMIFAFSLMGVGGPACQVSLMHINNLFPTYYSSISTSFSGMYVASSFVFKIFQIIATNYGVQVSELFLYYMGLVIIIILPTIFLMHHKAYLPIEEYKAKVNRTIIEDEETTDEAAGLLNDDEKTSMAVNHDPYLVMKHRPFIKQLSSWHFYILVIFMSFNSLHNVYYVGIVDDIFKDKPLYVNAFNYIWNGGVLFVPICGFLMMKFSLPNNGFIVNTIGILFGICSCIPVPELQFASFVFLSFQNVYIWGFKFVYLGEVFSYDNFGKLLGIGAILVAIIVFGWSPLEQEMVKQGAFKYLCEPGESECKSQELRLNLVYTLGAFTATGSAVGSGAIFDKYGPVWTSALSLVIMILGCICWYITDLVNENLYILSFALLGIGGPACQVSLIHICNLFPAYASTISTSFSGVFVGSSFVFKVFSIIAQNGVGCDVYSFDSADAHESVSAAARIQRESSGELRGVEGTKQEEYRHLFASGHREGADYQLTTDCH</sequence>
<dbReference type="PANTHER" id="PTHR20772:SF2">
    <property type="entry name" value="PROTEIN FMP42"/>
    <property type="match status" value="1"/>
</dbReference>
<protein>
    <submittedName>
        <fullName evidence="8">Uncharacterized protein</fullName>
    </submittedName>
</protein>
<dbReference type="AlphaFoldDB" id="D3BU12"/>
<proteinExistence type="inferred from homology"/>
<feature type="transmembrane region" description="Helical" evidence="7">
    <location>
        <begin position="481"/>
        <end position="503"/>
    </location>
</feature>
<evidence type="ECO:0000256" key="2">
    <source>
        <dbReference type="ARBA" id="ARBA00006595"/>
    </source>
</evidence>
<evidence type="ECO:0000256" key="4">
    <source>
        <dbReference type="ARBA" id="ARBA00022692"/>
    </source>
</evidence>